<name>A0A4R0GDX9_9ACTN</name>
<comment type="caution">
    <text evidence="1">The sequence shown here is derived from an EMBL/GenBank/DDBJ whole genome shotgun (WGS) entry which is preliminary data.</text>
</comment>
<protein>
    <submittedName>
        <fullName evidence="1">Uncharacterized protein</fullName>
    </submittedName>
</protein>
<dbReference type="OrthoDB" id="275232at2"/>
<gene>
    <name evidence="1" type="ORF">E0H26_19770</name>
</gene>
<reference evidence="1 2" key="1">
    <citation type="submission" date="2019-02" db="EMBL/GenBank/DDBJ databases">
        <title>Jishengella sp. nov., isolated from a root of Zingiber montanum.</title>
        <authorList>
            <person name="Kuncharoen N."/>
            <person name="Kudo T."/>
            <person name="Masahiro Y."/>
            <person name="Ohkuma M."/>
            <person name="Tanasupawat S."/>
        </authorList>
    </citation>
    <scope>NUCLEOTIDE SEQUENCE [LARGE SCALE GENOMIC DNA]</scope>
    <source>
        <strain evidence="1 2">PLAI 1-1</strain>
    </source>
</reference>
<dbReference type="Proteomes" id="UP000292274">
    <property type="component" value="Unassembled WGS sequence"/>
</dbReference>
<keyword evidence="2" id="KW-1185">Reference proteome</keyword>
<accession>A0A4R0GDX9</accession>
<sequence>MVEAAAVSSDQLGAYHRLLLRLSGRMPDELITICRRWLAEGEFAEIAQAVHFAALVNGVAMSQEDITLLSGTLAAAGEDPMWLADIDQPDTELPPPYGLAPVNPEELAEHGDAVPYCIDLTVPYDGPGAADEIDRAAATAVAAQRDDGLAATALWRAWRFPSVQASWPPPRRVYLLQGGNAALLPALAARMQDALEAAGESDPQVETFLDPDELPTYQRIALGFSALLWAAAPPTPLFVARLYDALDPENRPGFAPDHPLLEDEERGKVFSYLTGSAPLLITSTCGPDVLDPASGEVVPNGFVTDGRWIWADAVAFYLSGYGLAPDPDLLAAIRANHYLPPKVDVVLLHRALSVLYAPVVDLGVDDPVESVGSGLETAHVPT</sequence>
<dbReference type="RefSeq" id="WP_131305734.1">
    <property type="nucleotide sequence ID" value="NZ_SJJR01000014.1"/>
</dbReference>
<evidence type="ECO:0000313" key="2">
    <source>
        <dbReference type="Proteomes" id="UP000292274"/>
    </source>
</evidence>
<proteinExistence type="predicted"/>
<evidence type="ECO:0000313" key="1">
    <source>
        <dbReference type="EMBL" id="TCB95434.1"/>
    </source>
</evidence>
<dbReference type="AlphaFoldDB" id="A0A4R0GDX9"/>
<organism evidence="1 2">
    <name type="scientific">Micromonospora zingiberis</name>
    <dbReference type="NCBI Taxonomy" id="2053011"/>
    <lineage>
        <taxon>Bacteria</taxon>
        <taxon>Bacillati</taxon>
        <taxon>Actinomycetota</taxon>
        <taxon>Actinomycetes</taxon>
        <taxon>Micromonosporales</taxon>
        <taxon>Micromonosporaceae</taxon>
        <taxon>Micromonospora</taxon>
    </lineage>
</organism>
<dbReference type="EMBL" id="SJJR01000014">
    <property type="protein sequence ID" value="TCB95434.1"/>
    <property type="molecule type" value="Genomic_DNA"/>
</dbReference>